<dbReference type="CDD" id="cd12195">
    <property type="entry name" value="CIPK_C"/>
    <property type="match status" value="1"/>
</dbReference>
<dbReference type="Gramene" id="TraesARI2D03G01131500.1">
    <property type="protein sequence ID" value="TraesARI2D03G01131500.1.CDS1"/>
    <property type="gene ID" value="TraesARI2D03G01131500"/>
</dbReference>
<dbReference type="PANTHER" id="PTHR43895:SF151">
    <property type="entry name" value="CBL-INTERACTING SERINE_THREONINE-PROTEIN KINASE 11"/>
    <property type="match status" value="1"/>
</dbReference>
<dbReference type="EnsemblPlants" id="TraesCS2D02G107100.1">
    <property type="protein sequence ID" value="TraesCS2D02G107100.1.cds1"/>
    <property type="gene ID" value="TraesCS2D02G107100"/>
</dbReference>
<evidence type="ECO:0000256" key="14">
    <source>
        <dbReference type="RuleBase" id="RU000304"/>
    </source>
</evidence>
<dbReference type="InterPro" id="IPR011009">
    <property type="entry name" value="Kinase-like_dom_sf"/>
</dbReference>
<name>A0A2X0TI12_WHEAT</name>
<evidence type="ECO:0000256" key="6">
    <source>
        <dbReference type="ARBA" id="ARBA00022741"/>
    </source>
</evidence>
<evidence type="ECO:0000256" key="1">
    <source>
        <dbReference type="ARBA" id="ARBA00001936"/>
    </source>
</evidence>
<evidence type="ECO:0000259" key="15">
    <source>
        <dbReference type="PROSITE" id="PS50011"/>
    </source>
</evidence>
<dbReference type="PROSITE" id="PS50816">
    <property type="entry name" value="NAF"/>
    <property type="match status" value="1"/>
</dbReference>
<dbReference type="STRING" id="4565.A0A2X0TI12"/>
<dbReference type="Gramene" id="TraesJAG2D03G01118260.1">
    <property type="protein sequence ID" value="TraesJAG2D03G01118260.1.CDS1"/>
    <property type="gene ID" value="TraesJAG2D03G01118260"/>
</dbReference>
<dbReference type="Gramene" id="TraesCS2D02G107100.1">
    <property type="protein sequence ID" value="TraesCS2D02G107100.1.cds1"/>
    <property type="gene ID" value="TraesCS2D02G107100"/>
</dbReference>
<dbReference type="InterPro" id="IPR018451">
    <property type="entry name" value="NAF/FISL_domain"/>
</dbReference>
<proteinExistence type="inferred from homology"/>
<sequence length="436" mass="47391">MPSASSAVPSAAAPGDESQPLAAPKLLLGRYELGGLLGRGASAKVYRARDILTGRDVAIKSFPNPRAGAREGEGSAGSAAIEREAAILSRLRHRHVVRLHEILGTRKKVHFVLDLAAGGELFSLVDSDGRMTEDLARHYFRQLVSAVRYFHSRGVYHRDIKPENLLLDGDGDLKVADFGLGAITDESLHHTLCGTPAYVAPEILSKQGYHPAKVDIWSCGVVLFVLAAGYLPFNDASLINMYRKIYAGRFRCPNWFSPALRHLLRRILDPNPSTRIDTDGIMEHPWFRHGASGDGELEELMRGHEEEAWFKTEFKEDMARDMTAFDILAFSPGSDLSGLFGAGPGTERVFVGEPAAAVLARVEDAGKKQGHRVRREGKGRAGPVYVEAEAGGIVAKVTVFRIADAVSVVEVVKGHGAEAAAFWSDWLEPAVKPQAV</sequence>
<dbReference type="GeneID" id="101290672"/>
<keyword evidence="4 14" id="KW-0723">Serine/threonine-protein kinase</keyword>
<gene>
    <name evidence="17" type="primary">LOC101290672</name>
</gene>
<dbReference type="Gramene" id="TraesPARA_EIv1.0_0650170.1">
    <property type="protein sequence ID" value="TraesPARA_EIv1.0_0650170.1.CDS1"/>
    <property type="gene ID" value="TraesPARA_EIv1.0_0650170"/>
</dbReference>
<organism evidence="17">
    <name type="scientific">Triticum aestivum</name>
    <name type="common">Wheat</name>
    <dbReference type="NCBI Taxonomy" id="4565"/>
    <lineage>
        <taxon>Eukaryota</taxon>
        <taxon>Viridiplantae</taxon>
        <taxon>Streptophyta</taxon>
        <taxon>Embryophyta</taxon>
        <taxon>Tracheophyta</taxon>
        <taxon>Spermatophyta</taxon>
        <taxon>Magnoliopsida</taxon>
        <taxon>Liliopsida</taxon>
        <taxon>Poales</taxon>
        <taxon>Poaceae</taxon>
        <taxon>BOP clade</taxon>
        <taxon>Pooideae</taxon>
        <taxon>Triticodae</taxon>
        <taxon>Triticeae</taxon>
        <taxon>Triticinae</taxon>
        <taxon>Triticum</taxon>
    </lineage>
</organism>
<comment type="catalytic activity">
    <reaction evidence="10">
        <text>L-threonyl-[protein] + ATP = O-phospho-L-threonyl-[protein] + ADP + H(+)</text>
        <dbReference type="Rhea" id="RHEA:46608"/>
        <dbReference type="Rhea" id="RHEA-COMP:11060"/>
        <dbReference type="Rhea" id="RHEA-COMP:11605"/>
        <dbReference type="ChEBI" id="CHEBI:15378"/>
        <dbReference type="ChEBI" id="CHEBI:30013"/>
        <dbReference type="ChEBI" id="CHEBI:30616"/>
        <dbReference type="ChEBI" id="CHEBI:61977"/>
        <dbReference type="ChEBI" id="CHEBI:456216"/>
        <dbReference type="EC" id="2.7.11.1"/>
    </reaction>
</comment>
<dbReference type="GO" id="GO:0007165">
    <property type="term" value="P:signal transduction"/>
    <property type="evidence" value="ECO:0000318"/>
    <property type="project" value="GO_Central"/>
</dbReference>
<dbReference type="PROSITE" id="PS00107">
    <property type="entry name" value="PROTEIN_KINASE_ATP"/>
    <property type="match status" value="1"/>
</dbReference>
<keyword evidence="7" id="KW-0418">Kinase</keyword>
<dbReference type="PROSITE" id="PS50011">
    <property type="entry name" value="PROTEIN_KINASE_DOM"/>
    <property type="match status" value="1"/>
</dbReference>
<evidence type="ECO:0000259" key="16">
    <source>
        <dbReference type="PROSITE" id="PS50816"/>
    </source>
</evidence>
<keyword evidence="9" id="KW-0464">Manganese</keyword>
<evidence type="ECO:0000313" key="17">
    <source>
        <dbReference type="EnsemblPlants" id="TraesCS2D02G107100.1.cds1"/>
    </source>
</evidence>
<dbReference type="PANTHER" id="PTHR43895">
    <property type="entry name" value="CALCIUM/CALMODULIN-DEPENDENT PROTEIN KINASE KINASE-RELATED"/>
    <property type="match status" value="1"/>
</dbReference>
<evidence type="ECO:0000256" key="12">
    <source>
        <dbReference type="ARBA" id="ARBA00058225"/>
    </source>
</evidence>
<comment type="cofactor">
    <cofactor evidence="1">
        <name>Mn(2+)</name>
        <dbReference type="ChEBI" id="CHEBI:29035"/>
    </cofactor>
</comment>
<comment type="similarity">
    <text evidence="2">Belongs to the protein kinase superfamily. CAMK Ser/Thr protein kinase family. SNF1 subfamily.</text>
</comment>
<dbReference type="Gene3D" id="3.30.310.80">
    <property type="entry name" value="Kinase associated domain 1, KA1"/>
    <property type="match status" value="1"/>
</dbReference>
<evidence type="ECO:0000256" key="9">
    <source>
        <dbReference type="ARBA" id="ARBA00023211"/>
    </source>
</evidence>
<comment type="function">
    <text evidence="12">CIPK serine-threonine protein kinases interact with CBL proteins. Binding of a CBL protein to the regulatory NAF domain of CIPK protein lead to the activation of the kinase in a calcium-dependent manner.</text>
</comment>
<evidence type="ECO:0000256" key="2">
    <source>
        <dbReference type="ARBA" id="ARBA00006234"/>
    </source>
</evidence>
<accession>A0A2X0TI12</accession>
<protein>
    <recommendedName>
        <fullName evidence="3">non-specific serine/threonine protein kinase</fullName>
        <ecNumber evidence="3">2.7.11.1</ecNumber>
    </recommendedName>
</protein>
<dbReference type="Gene3D" id="1.10.510.10">
    <property type="entry name" value="Transferase(Phosphotransferase) domain 1"/>
    <property type="match status" value="1"/>
</dbReference>
<dbReference type="Gene3D" id="3.30.200.20">
    <property type="entry name" value="Phosphorylase Kinase, domain 1"/>
    <property type="match status" value="1"/>
</dbReference>
<dbReference type="Gramene" id="TraesSTA2D03G01103620.1">
    <property type="protein sequence ID" value="TraesSTA2D03G01103620.1.CDS1"/>
    <property type="gene ID" value="TraesSTA2D03G01103620"/>
</dbReference>
<dbReference type="Gramene" id="TraesSYM2D03G01129180.1">
    <property type="protein sequence ID" value="TraesSYM2D03G01129180.1.CDS1"/>
    <property type="gene ID" value="TraesSYM2D03G01129180"/>
</dbReference>
<dbReference type="PROSITE" id="PS00108">
    <property type="entry name" value="PROTEIN_KINASE_ST"/>
    <property type="match status" value="1"/>
</dbReference>
<dbReference type="InterPro" id="IPR004041">
    <property type="entry name" value="NAF_dom"/>
</dbReference>
<dbReference type="GO" id="GO:0005524">
    <property type="term" value="F:ATP binding"/>
    <property type="evidence" value="ECO:0007669"/>
    <property type="project" value="UniProtKB-UniRule"/>
</dbReference>
<evidence type="ECO:0000256" key="5">
    <source>
        <dbReference type="ARBA" id="ARBA00022679"/>
    </source>
</evidence>
<reference evidence="17" key="1">
    <citation type="submission" date="2018-08" db="EMBL/GenBank/DDBJ databases">
        <authorList>
            <person name="Rossello M."/>
        </authorList>
    </citation>
    <scope>NUCLEOTIDE SEQUENCE [LARGE SCALE GENOMIC DNA]</scope>
    <source>
        <strain evidence="17">cv. Chinese Spring</strain>
    </source>
</reference>
<dbReference type="Pfam" id="PF03822">
    <property type="entry name" value="NAF"/>
    <property type="match status" value="1"/>
</dbReference>
<evidence type="ECO:0000256" key="11">
    <source>
        <dbReference type="ARBA" id="ARBA00048679"/>
    </source>
</evidence>
<dbReference type="SMR" id="A0A2X0TI12"/>
<dbReference type="Gramene" id="TraesNOR2D03G01131000.1">
    <property type="protein sequence ID" value="TraesNOR2D03G01131000.1.CDS1"/>
    <property type="gene ID" value="TraesNOR2D03G01131000"/>
</dbReference>
<dbReference type="FunFam" id="1.10.510.10:FF:000571">
    <property type="entry name" value="Maternal embryonic leucine zipper kinase"/>
    <property type="match status" value="1"/>
</dbReference>
<dbReference type="Gramene" id="TraesLAC2D03G01066810.1">
    <property type="protein sequence ID" value="TraesLAC2D03G01066810.1.CDS1"/>
    <property type="gene ID" value="TraesLAC2D03G01066810"/>
</dbReference>
<dbReference type="GO" id="GO:0004674">
    <property type="term" value="F:protein serine/threonine kinase activity"/>
    <property type="evidence" value="ECO:0000318"/>
    <property type="project" value="GO_Central"/>
</dbReference>
<comment type="catalytic activity">
    <reaction evidence="11">
        <text>L-seryl-[protein] + ATP = O-phospho-L-seryl-[protein] + ADP + H(+)</text>
        <dbReference type="Rhea" id="RHEA:17989"/>
        <dbReference type="Rhea" id="RHEA-COMP:9863"/>
        <dbReference type="Rhea" id="RHEA-COMP:11604"/>
        <dbReference type="ChEBI" id="CHEBI:15378"/>
        <dbReference type="ChEBI" id="CHEBI:29999"/>
        <dbReference type="ChEBI" id="CHEBI:30616"/>
        <dbReference type="ChEBI" id="CHEBI:83421"/>
        <dbReference type="ChEBI" id="CHEBI:456216"/>
        <dbReference type="EC" id="2.7.11.1"/>
    </reaction>
</comment>
<keyword evidence="8 13" id="KW-0067">ATP-binding</keyword>
<dbReference type="Gramene" id="TraesJUL2D03G01121230.1">
    <property type="protein sequence ID" value="TraesJUL2D03G01121230.1.CDS1"/>
    <property type="gene ID" value="TraesJUL2D03G01121230"/>
</dbReference>
<dbReference type="SMART" id="SM00220">
    <property type="entry name" value="S_TKc"/>
    <property type="match status" value="1"/>
</dbReference>
<reference evidence="17" key="2">
    <citation type="submission" date="2018-10" db="UniProtKB">
        <authorList>
            <consortium name="EnsemblPlants"/>
        </authorList>
    </citation>
    <scope>IDENTIFICATION</scope>
</reference>
<dbReference type="InterPro" id="IPR017441">
    <property type="entry name" value="Protein_kinase_ATP_BS"/>
</dbReference>
<dbReference type="Gramene" id="TraesCLE_scaffold_048927_01G000500.1">
    <property type="protein sequence ID" value="TraesCLE_scaffold_048927_01G000500.1"/>
    <property type="gene ID" value="TraesCLE_scaffold_048927_01G000500"/>
</dbReference>
<dbReference type="RefSeq" id="XP_044330406.1">
    <property type="nucleotide sequence ID" value="XM_044474471.1"/>
</dbReference>
<evidence type="ECO:0000256" key="10">
    <source>
        <dbReference type="ARBA" id="ARBA00047899"/>
    </source>
</evidence>
<evidence type="ECO:0000256" key="8">
    <source>
        <dbReference type="ARBA" id="ARBA00022840"/>
    </source>
</evidence>
<dbReference type="Gramene" id="TraesWEE_scaffold_067035_01G000200.1">
    <property type="protein sequence ID" value="TraesWEE_scaffold_067035_01G000200.1"/>
    <property type="gene ID" value="TraesWEE_scaffold_067035_01G000200"/>
</dbReference>
<dbReference type="Gramene" id="TraesCAD_scaffold_021317_01G000200.1">
    <property type="protein sequence ID" value="TraesCAD_scaffold_021317_01G000200.1"/>
    <property type="gene ID" value="TraesCAD_scaffold_021317_01G000200"/>
</dbReference>
<dbReference type="OMA" id="KFRCPSW"/>
<feature type="domain" description="Protein kinase" evidence="15">
    <location>
        <begin position="31"/>
        <end position="287"/>
    </location>
</feature>
<dbReference type="OrthoDB" id="193931at2759"/>
<dbReference type="SUPFAM" id="SSF56112">
    <property type="entry name" value="Protein kinase-like (PK-like)"/>
    <property type="match status" value="1"/>
</dbReference>
<keyword evidence="5" id="KW-0808">Transferase</keyword>
<keyword evidence="6 13" id="KW-0547">Nucleotide-binding</keyword>
<evidence type="ECO:0000256" key="4">
    <source>
        <dbReference type="ARBA" id="ARBA00022527"/>
    </source>
</evidence>
<evidence type="ECO:0000256" key="7">
    <source>
        <dbReference type="ARBA" id="ARBA00022777"/>
    </source>
</evidence>
<dbReference type="Gramene" id="TraesROB_scaffold_028757_01G000200.1">
    <property type="protein sequence ID" value="TraesROB_scaffold_028757_01G000200.1"/>
    <property type="gene ID" value="TraesROB_scaffold_028757_01G000200"/>
</dbReference>
<dbReference type="InterPro" id="IPR000719">
    <property type="entry name" value="Prot_kinase_dom"/>
</dbReference>
<dbReference type="Gramene" id="TraesCS2D03G0227500.1">
    <property type="protein sequence ID" value="TraesCS2D03G0227500.1.CDS1"/>
    <property type="gene ID" value="TraesCS2D03G0227500"/>
</dbReference>
<feature type="binding site" evidence="13">
    <location>
        <position position="60"/>
    </location>
    <ligand>
        <name>ATP</name>
        <dbReference type="ChEBI" id="CHEBI:30616"/>
    </ligand>
</feature>
<dbReference type="AlphaFoldDB" id="A0A2X0TI12"/>
<dbReference type="Gramene" id="TraesMAC2D03G01113410.1">
    <property type="protein sequence ID" value="TraesMAC2D03G01113410.1.CDS1"/>
    <property type="gene ID" value="TraesMAC2D03G01113410"/>
</dbReference>
<evidence type="ECO:0000313" key="18">
    <source>
        <dbReference type="Proteomes" id="UP000019116"/>
    </source>
</evidence>
<dbReference type="Proteomes" id="UP000019116">
    <property type="component" value="Chromosome 2D"/>
</dbReference>
<feature type="domain" description="NAF" evidence="16">
    <location>
        <begin position="317"/>
        <end position="341"/>
    </location>
</feature>
<dbReference type="Pfam" id="PF00069">
    <property type="entry name" value="Pkinase"/>
    <property type="match status" value="1"/>
</dbReference>
<dbReference type="Gramene" id="TraesKAR2D01G0047800.1">
    <property type="protein sequence ID" value="cds.TraesKAR2D01G0047800.1"/>
    <property type="gene ID" value="TraesKAR2D01G0047800"/>
</dbReference>
<dbReference type="EC" id="2.7.11.1" evidence="3"/>
<dbReference type="InterPro" id="IPR008271">
    <property type="entry name" value="Ser/Thr_kinase_AS"/>
</dbReference>
<keyword evidence="18" id="KW-1185">Reference proteome</keyword>
<evidence type="ECO:0000256" key="3">
    <source>
        <dbReference type="ARBA" id="ARBA00012513"/>
    </source>
</evidence>
<evidence type="ECO:0000256" key="13">
    <source>
        <dbReference type="PROSITE-ProRule" id="PRU10141"/>
    </source>
</evidence>